<dbReference type="Proteomes" id="UP000325902">
    <property type="component" value="Unassembled WGS sequence"/>
</dbReference>
<proteinExistence type="predicted"/>
<keyword evidence="3" id="KW-1185">Reference proteome</keyword>
<protein>
    <submittedName>
        <fullName evidence="2">Uncharacterized protein</fullName>
    </submittedName>
</protein>
<comment type="caution">
    <text evidence="2">The sequence shown here is derived from an EMBL/GenBank/DDBJ whole genome shotgun (WGS) entry which is preliminary data.</text>
</comment>
<evidence type="ECO:0000313" key="3">
    <source>
        <dbReference type="Proteomes" id="UP000325902"/>
    </source>
</evidence>
<dbReference type="EMBL" id="VCHE01000005">
    <property type="protein sequence ID" value="KAB2579961.1"/>
    <property type="molecule type" value="Genomic_DNA"/>
</dbReference>
<dbReference type="AlphaFoldDB" id="A0A5N5DRG1"/>
<evidence type="ECO:0000313" key="2">
    <source>
        <dbReference type="EMBL" id="KAB2579961.1"/>
    </source>
</evidence>
<dbReference type="OrthoDB" id="10491884at2759"/>
<gene>
    <name evidence="2" type="ORF">DBV05_g1422</name>
</gene>
<feature type="region of interest" description="Disordered" evidence="1">
    <location>
        <begin position="185"/>
        <end position="218"/>
    </location>
</feature>
<reference evidence="2 3" key="1">
    <citation type="journal article" date="2019" name="Sci. Rep.">
        <title>A multi-omics analysis of the grapevine pathogen Lasiodiplodia theobromae reveals that temperature affects the expression of virulence- and pathogenicity-related genes.</title>
        <authorList>
            <person name="Felix C."/>
            <person name="Meneses R."/>
            <person name="Goncalves M.F.M."/>
            <person name="Tilleman L."/>
            <person name="Duarte A.S."/>
            <person name="Jorrin-Novo J.V."/>
            <person name="Van de Peer Y."/>
            <person name="Deforce D."/>
            <person name="Van Nieuwerburgh F."/>
            <person name="Esteves A.C."/>
            <person name="Alves A."/>
        </authorList>
    </citation>
    <scope>NUCLEOTIDE SEQUENCE [LARGE SCALE GENOMIC DNA]</scope>
    <source>
        <strain evidence="2 3">LA-SOL3</strain>
    </source>
</reference>
<sequence length="335" mass="36554">MDATASSKKPKRTPKNAARSAHGQRIHNASCEPPTPVPTLSSNNPNVRTRSAARREAAIMAAIPIRSVRAPSALPQDSFINKKENEKKKSVRFALDDDVNTTTTTTKDKPNPSSDPTNPTTASASASSSTTLTPQRPRPLSAPHILDQLLARNPDFGATHARLRLPSVAPRLLLRPLFADARSGKFSEAAKPSPNEEEQEAGEKEMQQEKKKMDKKEKGKLLRKMVASVVHDTRDGRDELTNAGYFLQVLEEVERTRGGSDGADVGAGDERSLEGTMPWLVEEVFKMLVILVSWHRQLAPREEGEDAGCVLSVRQVLELVEGEIEAAARIVHGAV</sequence>
<feature type="compositionally biased region" description="Low complexity" evidence="1">
    <location>
        <begin position="101"/>
        <end position="134"/>
    </location>
</feature>
<feature type="compositionally biased region" description="Polar residues" evidence="1">
    <location>
        <begin position="38"/>
        <end position="49"/>
    </location>
</feature>
<accession>A0A5N5DRG1</accession>
<organism evidence="2 3">
    <name type="scientific">Lasiodiplodia theobromae</name>
    <dbReference type="NCBI Taxonomy" id="45133"/>
    <lineage>
        <taxon>Eukaryota</taxon>
        <taxon>Fungi</taxon>
        <taxon>Dikarya</taxon>
        <taxon>Ascomycota</taxon>
        <taxon>Pezizomycotina</taxon>
        <taxon>Dothideomycetes</taxon>
        <taxon>Dothideomycetes incertae sedis</taxon>
        <taxon>Botryosphaeriales</taxon>
        <taxon>Botryosphaeriaceae</taxon>
        <taxon>Lasiodiplodia</taxon>
    </lineage>
</organism>
<name>A0A5N5DRG1_9PEZI</name>
<evidence type="ECO:0000256" key="1">
    <source>
        <dbReference type="SAM" id="MobiDB-lite"/>
    </source>
</evidence>
<feature type="region of interest" description="Disordered" evidence="1">
    <location>
        <begin position="1"/>
        <end position="140"/>
    </location>
</feature>
<feature type="compositionally biased region" description="Basic and acidic residues" evidence="1">
    <location>
        <begin position="201"/>
        <end position="218"/>
    </location>
</feature>